<organism evidence="2">
    <name type="scientific">Rhizophora mucronata</name>
    <name type="common">Asiatic mangrove</name>
    <dbReference type="NCBI Taxonomy" id="61149"/>
    <lineage>
        <taxon>Eukaryota</taxon>
        <taxon>Viridiplantae</taxon>
        <taxon>Streptophyta</taxon>
        <taxon>Embryophyta</taxon>
        <taxon>Tracheophyta</taxon>
        <taxon>Spermatophyta</taxon>
        <taxon>Magnoliopsida</taxon>
        <taxon>eudicotyledons</taxon>
        <taxon>Gunneridae</taxon>
        <taxon>Pentapetalae</taxon>
        <taxon>rosids</taxon>
        <taxon>fabids</taxon>
        <taxon>Malpighiales</taxon>
        <taxon>Rhizophoraceae</taxon>
        <taxon>Rhizophora</taxon>
    </lineage>
</organism>
<accession>A0A2P2NIW2</accession>
<evidence type="ECO:0000313" key="2">
    <source>
        <dbReference type="EMBL" id="MBX42416.1"/>
    </source>
</evidence>
<dbReference type="GO" id="GO:0016874">
    <property type="term" value="F:ligase activity"/>
    <property type="evidence" value="ECO:0007669"/>
    <property type="project" value="UniProtKB-KW"/>
</dbReference>
<keyword evidence="1" id="KW-0472">Membrane</keyword>
<dbReference type="AlphaFoldDB" id="A0A2P2NIW2"/>
<keyword evidence="1" id="KW-1133">Transmembrane helix</keyword>
<name>A0A2P2NIW2_RHIMU</name>
<sequence>MNVMSNKQSESTNQILFPQPQPLSVCLPFFFFFCFLLVFFFFPLLTARGSWGGFMEMVGEG</sequence>
<reference evidence="2" key="1">
    <citation type="submission" date="2018-02" db="EMBL/GenBank/DDBJ databases">
        <title>Rhizophora mucronata_Transcriptome.</title>
        <authorList>
            <person name="Meera S.P."/>
            <person name="Sreeshan A."/>
            <person name="Augustine A."/>
        </authorList>
    </citation>
    <scope>NUCLEOTIDE SEQUENCE</scope>
    <source>
        <tissue evidence="2">Leaf</tissue>
    </source>
</reference>
<feature type="transmembrane region" description="Helical" evidence="1">
    <location>
        <begin position="27"/>
        <end position="47"/>
    </location>
</feature>
<dbReference type="EMBL" id="GGEC01061932">
    <property type="protein sequence ID" value="MBX42416.1"/>
    <property type="molecule type" value="Transcribed_RNA"/>
</dbReference>
<keyword evidence="2" id="KW-0436">Ligase</keyword>
<keyword evidence="1" id="KW-0812">Transmembrane</keyword>
<evidence type="ECO:0000256" key="1">
    <source>
        <dbReference type="SAM" id="Phobius"/>
    </source>
</evidence>
<proteinExistence type="predicted"/>
<protein>
    <submittedName>
        <fullName evidence="2">CTP synthase UTPammonia ligase</fullName>
    </submittedName>
</protein>